<evidence type="ECO:0000256" key="1">
    <source>
        <dbReference type="ARBA" id="ARBA00004067"/>
    </source>
</evidence>
<protein>
    <recommendedName>
        <fullName evidence="3 14">DNA ligase</fullName>
        <ecNumber evidence="2 14">6.5.1.2</ecNumber>
    </recommendedName>
    <alternativeName>
        <fullName evidence="14">Polydeoxyribonucleotide synthase [NAD(+)]</fullName>
    </alternativeName>
</protein>
<dbReference type="Gene3D" id="3.30.470.30">
    <property type="entry name" value="DNA ligase/mRNA capping enzyme"/>
    <property type="match status" value="1"/>
</dbReference>
<evidence type="ECO:0000256" key="11">
    <source>
        <dbReference type="ARBA" id="ARBA00023204"/>
    </source>
</evidence>
<proteinExistence type="inferred from homology"/>
<dbReference type="InterPro" id="IPR036420">
    <property type="entry name" value="BRCT_dom_sf"/>
</dbReference>
<feature type="domain" description="BRCT" evidence="16">
    <location>
        <begin position="613"/>
        <end position="682"/>
    </location>
</feature>
<dbReference type="InterPro" id="IPR004150">
    <property type="entry name" value="NAD_DNA_ligase_OB"/>
</dbReference>
<dbReference type="Gene3D" id="3.40.50.10190">
    <property type="entry name" value="BRCT domain"/>
    <property type="match status" value="1"/>
</dbReference>
<feature type="binding site" evidence="14">
    <location>
        <position position="337"/>
    </location>
    <ligand>
        <name>NAD(+)</name>
        <dbReference type="ChEBI" id="CHEBI:57540"/>
    </ligand>
</feature>
<evidence type="ECO:0000256" key="7">
    <source>
        <dbReference type="ARBA" id="ARBA00022763"/>
    </source>
</evidence>
<dbReference type="NCBIfam" id="TIGR00575">
    <property type="entry name" value="dnlj"/>
    <property type="match status" value="1"/>
</dbReference>
<dbReference type="Pfam" id="PF01653">
    <property type="entry name" value="DNA_ligase_aden"/>
    <property type="match status" value="1"/>
</dbReference>
<dbReference type="Pfam" id="PF12826">
    <property type="entry name" value="HHH_2"/>
    <property type="match status" value="1"/>
</dbReference>
<dbReference type="InterPro" id="IPR041663">
    <property type="entry name" value="DisA/LigA_HHH"/>
</dbReference>
<dbReference type="EC" id="6.5.1.2" evidence="2 14"/>
<dbReference type="SMART" id="SM00532">
    <property type="entry name" value="LIGANc"/>
    <property type="match status" value="1"/>
</dbReference>
<evidence type="ECO:0000256" key="3">
    <source>
        <dbReference type="ARBA" id="ARBA00013308"/>
    </source>
</evidence>
<dbReference type="AlphaFoldDB" id="A0A6J4VGJ0"/>
<feature type="binding site" evidence="14">
    <location>
        <begin position="97"/>
        <end position="98"/>
    </location>
    <ligand>
        <name>NAD(+)</name>
        <dbReference type="ChEBI" id="CHEBI:57540"/>
    </ligand>
</feature>
<feature type="binding site" evidence="14">
    <location>
        <position position="449"/>
    </location>
    <ligand>
        <name>Zn(2+)</name>
        <dbReference type="ChEBI" id="CHEBI:29105"/>
    </ligand>
</feature>
<dbReference type="Gene3D" id="1.10.150.20">
    <property type="entry name" value="5' to 3' exonuclease, C-terminal subdomain"/>
    <property type="match status" value="2"/>
</dbReference>
<dbReference type="EMBL" id="CADCWM010000721">
    <property type="protein sequence ID" value="CAA9577806.1"/>
    <property type="molecule type" value="Genomic_DNA"/>
</dbReference>
<dbReference type="InterPro" id="IPR001679">
    <property type="entry name" value="DNA_ligase"/>
</dbReference>
<dbReference type="SUPFAM" id="SSF52113">
    <property type="entry name" value="BRCT domain"/>
    <property type="match status" value="1"/>
</dbReference>
<evidence type="ECO:0000256" key="12">
    <source>
        <dbReference type="ARBA" id="ARBA00034005"/>
    </source>
</evidence>
<evidence type="ECO:0000256" key="8">
    <source>
        <dbReference type="ARBA" id="ARBA00022833"/>
    </source>
</evidence>
<dbReference type="Pfam" id="PF03119">
    <property type="entry name" value="DNA_ligase_ZBD"/>
    <property type="match status" value="1"/>
</dbReference>
<dbReference type="InterPro" id="IPR018239">
    <property type="entry name" value="DNA_ligase_AS"/>
</dbReference>
<evidence type="ECO:0000256" key="9">
    <source>
        <dbReference type="ARBA" id="ARBA00022842"/>
    </source>
</evidence>
<comment type="catalytic activity">
    <reaction evidence="12 14 15">
        <text>NAD(+) + (deoxyribonucleotide)n-3'-hydroxyl + 5'-phospho-(deoxyribonucleotide)m = (deoxyribonucleotide)n+m + AMP + beta-nicotinamide D-nucleotide.</text>
        <dbReference type="EC" id="6.5.1.2"/>
    </reaction>
</comment>
<accession>A0A6J4VGJ0</accession>
<keyword evidence="11 14" id="KW-0234">DNA repair</keyword>
<dbReference type="PROSITE" id="PS50172">
    <property type="entry name" value="BRCT"/>
    <property type="match status" value="1"/>
</dbReference>
<name>A0A6J4VGJ0_9BACT</name>
<dbReference type="FunFam" id="3.30.470.30:FF:000001">
    <property type="entry name" value="DNA ligase"/>
    <property type="match status" value="1"/>
</dbReference>
<feature type="binding site" evidence="14">
    <location>
        <position position="130"/>
    </location>
    <ligand>
        <name>NAD(+)</name>
        <dbReference type="ChEBI" id="CHEBI:57540"/>
    </ligand>
</feature>
<dbReference type="SUPFAM" id="SSF50249">
    <property type="entry name" value="Nucleic acid-binding proteins"/>
    <property type="match status" value="1"/>
</dbReference>
<keyword evidence="5 14" id="KW-0235">DNA replication</keyword>
<feature type="binding site" evidence="14">
    <location>
        <position position="196"/>
    </location>
    <ligand>
        <name>NAD(+)</name>
        <dbReference type="ChEBI" id="CHEBI:57540"/>
    </ligand>
</feature>
<keyword evidence="4 14" id="KW-0436">Ligase</keyword>
<keyword evidence="6 14" id="KW-0479">Metal-binding</keyword>
<dbReference type="InterPro" id="IPR001357">
    <property type="entry name" value="BRCT_dom"/>
</dbReference>
<feature type="binding site" evidence="14">
    <location>
        <position position="431"/>
    </location>
    <ligand>
        <name>Zn(2+)</name>
        <dbReference type="ChEBI" id="CHEBI:29105"/>
    </ligand>
</feature>
<reference evidence="17" key="1">
    <citation type="submission" date="2020-02" db="EMBL/GenBank/DDBJ databases">
        <authorList>
            <person name="Meier V. D."/>
        </authorList>
    </citation>
    <scope>NUCLEOTIDE SEQUENCE</scope>
    <source>
        <strain evidence="17">AVDCRST_MAG88</strain>
    </source>
</reference>
<keyword evidence="9 14" id="KW-0460">Magnesium</keyword>
<evidence type="ECO:0000256" key="5">
    <source>
        <dbReference type="ARBA" id="ARBA00022705"/>
    </source>
</evidence>
<dbReference type="Pfam" id="PF03120">
    <property type="entry name" value="OB_DNA_ligase"/>
    <property type="match status" value="1"/>
</dbReference>
<evidence type="ECO:0000256" key="6">
    <source>
        <dbReference type="ARBA" id="ARBA00022723"/>
    </source>
</evidence>
<dbReference type="PIRSF" id="PIRSF001604">
    <property type="entry name" value="LigA"/>
    <property type="match status" value="1"/>
</dbReference>
<evidence type="ECO:0000259" key="16">
    <source>
        <dbReference type="PROSITE" id="PS50172"/>
    </source>
</evidence>
<dbReference type="InterPro" id="IPR013839">
    <property type="entry name" value="DNAligase_adenylation"/>
</dbReference>
<comment type="caution">
    <text evidence="14">Lacks conserved residue(s) required for the propagation of feature annotation.</text>
</comment>
<evidence type="ECO:0000256" key="14">
    <source>
        <dbReference type="HAMAP-Rule" id="MF_01588"/>
    </source>
</evidence>
<gene>
    <name evidence="14" type="primary">ligA</name>
    <name evidence="17" type="ORF">AVDCRST_MAG88-2991</name>
</gene>
<dbReference type="FunFam" id="1.10.150.20:FF:000006">
    <property type="entry name" value="DNA ligase"/>
    <property type="match status" value="1"/>
</dbReference>
<dbReference type="FunFam" id="1.10.150.20:FF:000007">
    <property type="entry name" value="DNA ligase"/>
    <property type="match status" value="1"/>
</dbReference>
<comment type="function">
    <text evidence="1 14">DNA ligase that catalyzes the formation of phosphodiester linkages between 5'-phosphoryl and 3'-hydroxyl groups in double-stranded DNA using NAD as a coenzyme and as the energy source for the reaction. It is essential for DNA replication and repair of damaged DNA.</text>
</comment>
<dbReference type="SUPFAM" id="SSF47781">
    <property type="entry name" value="RuvA domain 2-like"/>
    <property type="match status" value="1"/>
</dbReference>
<comment type="similarity">
    <text evidence="13 14">Belongs to the NAD-dependent DNA ligase family. LigA subfamily.</text>
</comment>
<dbReference type="Gene3D" id="2.40.50.140">
    <property type="entry name" value="Nucleic acid-binding proteins"/>
    <property type="match status" value="1"/>
</dbReference>
<feature type="binding site" evidence="14">
    <location>
        <position position="313"/>
    </location>
    <ligand>
        <name>NAD(+)</name>
        <dbReference type="ChEBI" id="CHEBI:57540"/>
    </ligand>
</feature>
<feature type="binding site" evidence="14">
    <location>
        <position position="434"/>
    </location>
    <ligand>
        <name>Zn(2+)</name>
        <dbReference type="ChEBI" id="CHEBI:29105"/>
    </ligand>
</feature>
<dbReference type="CDD" id="cd00114">
    <property type="entry name" value="LIGANc"/>
    <property type="match status" value="1"/>
</dbReference>
<evidence type="ECO:0000256" key="2">
    <source>
        <dbReference type="ARBA" id="ARBA00012722"/>
    </source>
</evidence>
<organism evidence="17">
    <name type="scientific">uncultured Thermomicrobiales bacterium</name>
    <dbReference type="NCBI Taxonomy" id="1645740"/>
    <lineage>
        <taxon>Bacteria</taxon>
        <taxon>Pseudomonadati</taxon>
        <taxon>Thermomicrobiota</taxon>
        <taxon>Thermomicrobia</taxon>
        <taxon>Thermomicrobiales</taxon>
        <taxon>environmental samples</taxon>
    </lineage>
</organism>
<dbReference type="InterPro" id="IPR010994">
    <property type="entry name" value="RuvA_2-like"/>
</dbReference>
<keyword evidence="8 14" id="KW-0862">Zinc</keyword>
<feature type="binding site" evidence="14">
    <location>
        <position position="153"/>
    </location>
    <ligand>
        <name>NAD(+)</name>
        <dbReference type="ChEBI" id="CHEBI:57540"/>
    </ligand>
</feature>
<dbReference type="GO" id="GO:0046872">
    <property type="term" value="F:metal ion binding"/>
    <property type="evidence" value="ECO:0007669"/>
    <property type="project" value="UniProtKB-KW"/>
</dbReference>
<dbReference type="GO" id="GO:0006260">
    <property type="term" value="P:DNA replication"/>
    <property type="evidence" value="ECO:0007669"/>
    <property type="project" value="UniProtKB-KW"/>
</dbReference>
<dbReference type="PROSITE" id="PS01056">
    <property type="entry name" value="DNA_LIGASE_N2"/>
    <property type="match status" value="1"/>
</dbReference>
<dbReference type="PANTHER" id="PTHR23389">
    <property type="entry name" value="CHROMOSOME TRANSMISSION FIDELITY FACTOR 18"/>
    <property type="match status" value="1"/>
</dbReference>
<keyword evidence="14" id="KW-0464">Manganese</keyword>
<dbReference type="GO" id="GO:0003911">
    <property type="term" value="F:DNA ligase (NAD+) activity"/>
    <property type="evidence" value="ECO:0007669"/>
    <property type="project" value="UniProtKB-UniRule"/>
</dbReference>
<dbReference type="InterPro" id="IPR004149">
    <property type="entry name" value="Znf_DNAligase_C4"/>
</dbReference>
<dbReference type="Gene3D" id="6.20.10.30">
    <property type="match status" value="1"/>
</dbReference>
<dbReference type="InterPro" id="IPR012340">
    <property type="entry name" value="NA-bd_OB-fold"/>
</dbReference>
<feature type="active site" description="N6-AMP-lysine intermediate" evidence="14">
    <location>
        <position position="132"/>
    </location>
</feature>
<sequence>MSGEERVATGAATAGDSDELRRRVVALRDLIERGNYEYFILDNPTISDAEWDAAMRELRAIEAAHPQLVTPDSPTQRVGATPREGFATHDHPVRMLSLGNVFDEAGLREWAARVYRLTGRADGDIEFVVEPKIDGLAVALTYREGTFVLGATRGDGETGEDVTPNLRTVRTIPLRLRDQPGDRSPPPPPALEARGEVFLPRGAFEEFNRRRAEAGEPLYANPRNAAAGSVRQLDSRITADRPLRFFAYQIGWVEGERPPRSHWEGLMWLRALGFPLSPDIARYRTIAEVAARCQWWLERRDALDFEADGVVVKVDSTGLQEELGYVAHDPRWATAFKFPPVQGTTRLREITINVGRTGALNPLAWLEPVGIGGVTVSRATLHNEDQIRRLDLKLGDWVVVERRGDVIPQIVKSIPERRDGSEREYQFPTACPTCGSSVERVPGEAMSYCTNASCPAQLKERLAHWASRGALDIEGLGMERVVQLVDTGLVADVADLYRLDRDRVVALERMAEKSTDNLLAGIERSKERPLERVIFGLGIRHVGERNARLLAGRFASLEELCAASLDELVAIPGFGAIVAQSVFDFCREERNAALIAKLGAVGVRTRREATPVVTGGPFAGKSFVLTGRLEALTRPEATARLEALGATVAGTVTKKTDYVVVGEDAGSKADRAVALKRPVLDEAAFLALLAEVERGPGGPDVPVAVDAAGG</sequence>
<feature type="binding site" evidence="14">
    <location>
        <position position="454"/>
    </location>
    <ligand>
        <name>Zn(2+)</name>
        <dbReference type="ChEBI" id="CHEBI:29105"/>
    </ligand>
</feature>
<dbReference type="InterPro" id="IPR033136">
    <property type="entry name" value="DNA_ligase_CS"/>
</dbReference>
<evidence type="ECO:0000256" key="15">
    <source>
        <dbReference type="RuleBase" id="RU000618"/>
    </source>
</evidence>
<dbReference type="FunFam" id="1.10.287.610:FF:000002">
    <property type="entry name" value="DNA ligase"/>
    <property type="match status" value="1"/>
</dbReference>
<dbReference type="CDD" id="cd17748">
    <property type="entry name" value="BRCT_DNA_ligase_like"/>
    <property type="match status" value="1"/>
</dbReference>
<comment type="cofactor">
    <cofactor evidence="14">
        <name>Mg(2+)</name>
        <dbReference type="ChEBI" id="CHEBI:18420"/>
    </cofactor>
    <cofactor evidence="14">
        <name>Mn(2+)</name>
        <dbReference type="ChEBI" id="CHEBI:29035"/>
    </cofactor>
</comment>
<dbReference type="NCBIfam" id="NF005932">
    <property type="entry name" value="PRK07956.1"/>
    <property type="match status" value="1"/>
</dbReference>
<dbReference type="PANTHER" id="PTHR23389:SF9">
    <property type="entry name" value="DNA LIGASE"/>
    <property type="match status" value="1"/>
</dbReference>
<keyword evidence="7 14" id="KW-0227">DNA damage</keyword>
<dbReference type="HAMAP" id="MF_01588">
    <property type="entry name" value="DNA_ligase_A"/>
    <property type="match status" value="1"/>
</dbReference>
<evidence type="ECO:0000256" key="13">
    <source>
        <dbReference type="ARBA" id="ARBA00060881"/>
    </source>
</evidence>
<dbReference type="FunFam" id="2.40.50.140:FF:000012">
    <property type="entry name" value="DNA ligase"/>
    <property type="match status" value="1"/>
</dbReference>
<dbReference type="Pfam" id="PF00533">
    <property type="entry name" value="BRCT"/>
    <property type="match status" value="1"/>
</dbReference>
<dbReference type="InterPro" id="IPR013840">
    <property type="entry name" value="DNAligase_N"/>
</dbReference>
<evidence type="ECO:0000256" key="4">
    <source>
        <dbReference type="ARBA" id="ARBA00022598"/>
    </source>
</evidence>
<evidence type="ECO:0000256" key="10">
    <source>
        <dbReference type="ARBA" id="ARBA00023027"/>
    </source>
</evidence>
<dbReference type="SMART" id="SM00292">
    <property type="entry name" value="BRCT"/>
    <property type="match status" value="1"/>
</dbReference>
<dbReference type="GO" id="GO:0006281">
    <property type="term" value="P:DNA repair"/>
    <property type="evidence" value="ECO:0007669"/>
    <property type="project" value="UniProtKB-KW"/>
</dbReference>
<keyword evidence="10 14" id="KW-0520">NAD</keyword>
<evidence type="ECO:0000313" key="17">
    <source>
        <dbReference type="EMBL" id="CAA9577806.1"/>
    </source>
</evidence>
<dbReference type="PROSITE" id="PS01055">
    <property type="entry name" value="DNA_LIGASE_N1"/>
    <property type="match status" value="1"/>
</dbReference>
<dbReference type="GO" id="GO:0005829">
    <property type="term" value="C:cytosol"/>
    <property type="evidence" value="ECO:0007669"/>
    <property type="project" value="TreeGrafter"/>
</dbReference>
<dbReference type="Gene3D" id="1.10.287.610">
    <property type="entry name" value="Helix hairpin bin"/>
    <property type="match status" value="1"/>
</dbReference>
<dbReference type="SUPFAM" id="SSF56091">
    <property type="entry name" value="DNA ligase/mRNA capping enzyme, catalytic domain"/>
    <property type="match status" value="1"/>
</dbReference>